<gene>
    <name evidence="1" type="ORF">OXU80_18455</name>
</gene>
<accession>A0ACD4NJA1</accession>
<sequence>MTFEKWLQSRLTAHGFPCGLIDGKIGPVTIAALKAFETAKGLPADGVADPIVVEALRASSSTVPAGIAATLPARDFEVSVPAPAAAQVWPRQKDCLSFYGPVGESQVRVTLPFEMKLAWDKATRVRAMTLHSKVADSAERAFARIAATYSEKERAELGIDLFGGSLNVRRMRGGSAYSMHSWGIAIDFDPERNGLNVAAPKARLSHADALSFWQAWEAEGWLSLGRARNFDWMHVQAARL</sequence>
<evidence type="ECO:0000313" key="1">
    <source>
        <dbReference type="EMBL" id="WAJ26833.1"/>
    </source>
</evidence>
<dbReference type="Proteomes" id="UP001163223">
    <property type="component" value="Chromosome"/>
</dbReference>
<name>A0ACD4NJA1_9HYPH</name>
<protein>
    <submittedName>
        <fullName evidence="1">Peptidoglycan-binding protein</fullName>
    </submittedName>
</protein>
<dbReference type="EMBL" id="CP113520">
    <property type="protein sequence ID" value="WAJ26833.1"/>
    <property type="molecule type" value="Genomic_DNA"/>
</dbReference>
<evidence type="ECO:0000313" key="2">
    <source>
        <dbReference type="Proteomes" id="UP001163223"/>
    </source>
</evidence>
<proteinExistence type="predicted"/>
<reference evidence="1" key="1">
    <citation type="submission" date="2022-11" db="EMBL/GenBank/DDBJ databases">
        <title>beta-Carotene-producing bacterium, Jeongeuplla avenae sp. nov., alleviates the salt stress of Arabidopsis seedlings.</title>
        <authorList>
            <person name="Jiang L."/>
            <person name="Lee J."/>
        </authorList>
    </citation>
    <scope>NUCLEOTIDE SEQUENCE</scope>
    <source>
        <strain evidence="1">DY_R2A_6</strain>
    </source>
</reference>
<keyword evidence="2" id="KW-1185">Reference proteome</keyword>
<organism evidence="1 2">
    <name type="scientific">Antarcticirhabdus aurantiaca</name>
    <dbReference type="NCBI Taxonomy" id="2606717"/>
    <lineage>
        <taxon>Bacteria</taxon>
        <taxon>Pseudomonadati</taxon>
        <taxon>Pseudomonadota</taxon>
        <taxon>Alphaproteobacteria</taxon>
        <taxon>Hyphomicrobiales</taxon>
        <taxon>Aurantimonadaceae</taxon>
        <taxon>Antarcticirhabdus</taxon>
    </lineage>
</organism>